<name>A0A6M8J830_9ACTN</name>
<dbReference type="Pfam" id="PF04074">
    <property type="entry name" value="DUF386"/>
    <property type="match status" value="1"/>
</dbReference>
<organism evidence="1 2">
    <name type="scientific">Berryella wangjianweii</name>
    <dbReference type="NCBI Taxonomy" id="2734634"/>
    <lineage>
        <taxon>Bacteria</taxon>
        <taxon>Bacillati</taxon>
        <taxon>Actinomycetota</taxon>
        <taxon>Coriobacteriia</taxon>
        <taxon>Eggerthellales</taxon>
        <taxon>Eggerthellaceae</taxon>
        <taxon>Berryella</taxon>
    </lineage>
</organism>
<dbReference type="AlphaFoldDB" id="A0A6M8J830"/>
<accession>A0A6M8J830</accession>
<evidence type="ECO:0000313" key="1">
    <source>
        <dbReference type="EMBL" id="QKF07658.1"/>
    </source>
</evidence>
<gene>
    <name evidence="1" type="ORF">HLV38_05670</name>
</gene>
<dbReference type="PANTHER" id="PTHR34986">
    <property type="entry name" value="EVOLVED BETA-GALACTOSIDASE SUBUNIT BETA"/>
    <property type="match status" value="1"/>
</dbReference>
<dbReference type="GO" id="GO:0005829">
    <property type="term" value="C:cytosol"/>
    <property type="evidence" value="ECO:0007669"/>
    <property type="project" value="TreeGrafter"/>
</dbReference>
<reference evidence="2" key="1">
    <citation type="submission" date="2020-05" db="EMBL/GenBank/DDBJ databases">
        <title>Novel species in genus Nocardioides.</title>
        <authorList>
            <person name="Zhang G."/>
        </authorList>
    </citation>
    <scope>NUCLEOTIDE SEQUENCE [LARGE SCALE GENOMIC DNA]</scope>
    <source>
        <strain evidence="2">zg-1050</strain>
    </source>
</reference>
<dbReference type="EMBL" id="CP053716">
    <property type="protein sequence ID" value="QKF07658.1"/>
    <property type="molecule type" value="Genomic_DNA"/>
</dbReference>
<dbReference type="Gene3D" id="2.60.120.370">
    <property type="entry name" value="YhcH/YjgK/YiaL"/>
    <property type="match status" value="1"/>
</dbReference>
<sequence>MIRDTLANHARYAGLPEAFQAAFAFLTSTDLSKLAPGRVEVTDEVFANVARYRPVPQDQKPYEQHFRYADVQVVVEGSELVAVAPCDPAQYQSRDEGHDCVLTDEADATPGVVHLGAGDFAILWPGEAHKPGLFDGAHAGEVLKVVVKVPVADRQ</sequence>
<keyword evidence="2" id="KW-1185">Reference proteome</keyword>
<proteinExistence type="predicted"/>
<dbReference type="KEGG" id="bwa:HLV38_05670"/>
<dbReference type="InterPro" id="IPR037012">
    <property type="entry name" value="NanQ/TabA/YiaL_sf"/>
</dbReference>
<dbReference type="SUPFAM" id="SSF51197">
    <property type="entry name" value="Clavaminate synthase-like"/>
    <property type="match status" value="1"/>
</dbReference>
<dbReference type="RefSeq" id="WP_173164981.1">
    <property type="nucleotide sequence ID" value="NZ_CP053716.1"/>
</dbReference>
<dbReference type="Proteomes" id="UP000503297">
    <property type="component" value="Chromosome"/>
</dbReference>
<dbReference type="NCBIfam" id="TIGR00022">
    <property type="entry name" value="YhcH/YjgK/YiaL family protein"/>
    <property type="match status" value="1"/>
</dbReference>
<evidence type="ECO:0000313" key="2">
    <source>
        <dbReference type="Proteomes" id="UP000503297"/>
    </source>
</evidence>
<dbReference type="InterPro" id="IPR004375">
    <property type="entry name" value="NanQ/TabA/YiaL"/>
</dbReference>
<dbReference type="PANTHER" id="PTHR34986:SF1">
    <property type="entry name" value="PROTEIN YIAL"/>
    <property type="match status" value="1"/>
</dbReference>
<protein>
    <submittedName>
        <fullName evidence="1">YhcH/YjgK/YiaL family protein</fullName>
    </submittedName>
</protein>